<organism evidence="2 3">
    <name type="scientific">Trifolium medium</name>
    <dbReference type="NCBI Taxonomy" id="97028"/>
    <lineage>
        <taxon>Eukaryota</taxon>
        <taxon>Viridiplantae</taxon>
        <taxon>Streptophyta</taxon>
        <taxon>Embryophyta</taxon>
        <taxon>Tracheophyta</taxon>
        <taxon>Spermatophyta</taxon>
        <taxon>Magnoliopsida</taxon>
        <taxon>eudicotyledons</taxon>
        <taxon>Gunneridae</taxon>
        <taxon>Pentapetalae</taxon>
        <taxon>rosids</taxon>
        <taxon>fabids</taxon>
        <taxon>Fabales</taxon>
        <taxon>Fabaceae</taxon>
        <taxon>Papilionoideae</taxon>
        <taxon>50 kb inversion clade</taxon>
        <taxon>NPAAA clade</taxon>
        <taxon>Hologalegina</taxon>
        <taxon>IRL clade</taxon>
        <taxon>Trifolieae</taxon>
        <taxon>Trifolium</taxon>
    </lineage>
</organism>
<dbReference type="Proteomes" id="UP000265520">
    <property type="component" value="Unassembled WGS sequence"/>
</dbReference>
<evidence type="ECO:0000256" key="1">
    <source>
        <dbReference type="SAM" id="MobiDB-lite"/>
    </source>
</evidence>
<evidence type="ECO:0000313" key="3">
    <source>
        <dbReference type="Proteomes" id="UP000265520"/>
    </source>
</evidence>
<comment type="caution">
    <text evidence="2">The sequence shown here is derived from an EMBL/GenBank/DDBJ whole genome shotgun (WGS) entry which is preliminary data.</text>
</comment>
<accession>A0A392S282</accession>
<dbReference type="AlphaFoldDB" id="A0A392S282"/>
<proteinExistence type="predicted"/>
<sequence>MLRIAQVTPVRRAANRTKPTTQHKHYAQRSSGCGNAGARTCRKNAVSMRKLNKLENDLIDFNQTC</sequence>
<evidence type="ECO:0000313" key="2">
    <source>
        <dbReference type="EMBL" id="MCI41966.1"/>
    </source>
</evidence>
<protein>
    <submittedName>
        <fullName evidence="2">Uncharacterized protein</fullName>
    </submittedName>
</protein>
<name>A0A392S282_9FABA</name>
<feature type="region of interest" description="Disordered" evidence="1">
    <location>
        <begin position="1"/>
        <end position="38"/>
    </location>
</feature>
<reference evidence="2 3" key="1">
    <citation type="journal article" date="2018" name="Front. Plant Sci.">
        <title>Red Clover (Trifolium pratense) and Zigzag Clover (T. medium) - A Picture of Genomic Similarities and Differences.</title>
        <authorList>
            <person name="Dluhosova J."/>
            <person name="Istvanek J."/>
            <person name="Nedelnik J."/>
            <person name="Repkova J."/>
        </authorList>
    </citation>
    <scope>NUCLEOTIDE SEQUENCE [LARGE SCALE GENOMIC DNA]</scope>
    <source>
        <strain evidence="3">cv. 10/8</strain>
        <tissue evidence="2">Leaf</tissue>
    </source>
</reference>
<dbReference type="EMBL" id="LXQA010298517">
    <property type="protein sequence ID" value="MCI41966.1"/>
    <property type="molecule type" value="Genomic_DNA"/>
</dbReference>
<keyword evidence="3" id="KW-1185">Reference proteome</keyword>